<dbReference type="Gene3D" id="3.30.2010.10">
    <property type="entry name" value="Metalloproteases ('zincins'), catalytic domain"/>
    <property type="match status" value="1"/>
</dbReference>
<feature type="domain" description="Peptidase M56" evidence="2">
    <location>
        <begin position="13"/>
        <end position="237"/>
    </location>
</feature>
<dbReference type="PANTHER" id="PTHR34978:SF3">
    <property type="entry name" value="SLR0241 PROTEIN"/>
    <property type="match status" value="1"/>
</dbReference>
<organism evidence="3 4">
    <name type="scientific">Pseudoduganella dura</name>
    <dbReference type="NCBI Taxonomy" id="321982"/>
    <lineage>
        <taxon>Bacteria</taxon>
        <taxon>Pseudomonadati</taxon>
        <taxon>Pseudomonadota</taxon>
        <taxon>Betaproteobacteria</taxon>
        <taxon>Burkholderiales</taxon>
        <taxon>Oxalobacteraceae</taxon>
        <taxon>Telluria group</taxon>
        <taxon>Pseudoduganella</taxon>
    </lineage>
</organism>
<evidence type="ECO:0000256" key="1">
    <source>
        <dbReference type="SAM" id="Phobius"/>
    </source>
</evidence>
<feature type="transmembrane region" description="Helical" evidence="1">
    <location>
        <begin position="45"/>
        <end position="65"/>
    </location>
</feature>
<evidence type="ECO:0000313" key="3">
    <source>
        <dbReference type="EMBL" id="MUI14414.1"/>
    </source>
</evidence>
<dbReference type="AlphaFoldDB" id="A0A6I3XBT6"/>
<dbReference type="InterPro" id="IPR052173">
    <property type="entry name" value="Beta-lactam_resp_regulator"/>
</dbReference>
<feature type="transmembrane region" description="Helical" evidence="1">
    <location>
        <begin position="12"/>
        <end position="33"/>
    </location>
</feature>
<dbReference type="InterPro" id="IPR008756">
    <property type="entry name" value="Peptidase_M56"/>
</dbReference>
<comment type="caution">
    <text evidence="3">The sequence shown here is derived from an EMBL/GenBank/DDBJ whole genome shotgun (WGS) entry which is preliminary data.</text>
</comment>
<keyword evidence="1" id="KW-0472">Membrane</keyword>
<sequence>MSALPPAVAHALLHALWQIALLALCAGATLHALRYHTAAARHAAGMAWLLAMALVPLATAIGFFAAPHAPLQANTGFSPGPAPMAAAPALWLTGVGMMALLRLRDWRALLNLEHQRFTPLPAAWVARFEAIRRRMGIPAALPVQVRVGTDFGMSPFTARLLRPVVWLPLAVLTHLPADQVAALLAHELAHIRRKDWLWNGLQYAVEALLFFHPAMWWLSRRIRQERENACDDLALAAGEDPVALAEGLTALQRLRQPRVPRPMPAFALAAGGGVLLARVTRILAEPGGRPLGVRTAGALAAMLCAALLLVHGVPGFEAGVAAPAGHQLPDAPPATAPAMPTPLPQPVHHAALPLAVIHVVPVPPEPPTLRHTVPALPPPPPRPTIE</sequence>
<evidence type="ECO:0000259" key="2">
    <source>
        <dbReference type="Pfam" id="PF05569"/>
    </source>
</evidence>
<reference evidence="3 4" key="1">
    <citation type="submission" date="2019-11" db="EMBL/GenBank/DDBJ databases">
        <title>Draft Genome Sequences of Six Type Strains of the Genus Massilia.</title>
        <authorList>
            <person name="Miess H."/>
            <person name="Frediansyah A."/>
            <person name="Goeker M."/>
            <person name="Gross H."/>
        </authorList>
    </citation>
    <scope>NUCLEOTIDE SEQUENCE [LARGE SCALE GENOMIC DNA]</scope>
    <source>
        <strain evidence="3 4">DSM 17513</strain>
    </source>
</reference>
<feature type="transmembrane region" description="Helical" evidence="1">
    <location>
        <begin position="85"/>
        <end position="103"/>
    </location>
</feature>
<keyword evidence="1" id="KW-1133">Transmembrane helix</keyword>
<proteinExistence type="predicted"/>
<feature type="transmembrane region" description="Helical" evidence="1">
    <location>
        <begin position="196"/>
        <end position="218"/>
    </location>
</feature>
<dbReference type="CDD" id="cd07341">
    <property type="entry name" value="M56_BlaR1_MecR1_like"/>
    <property type="match status" value="1"/>
</dbReference>
<keyword evidence="4" id="KW-1185">Reference proteome</keyword>
<keyword evidence="1" id="KW-0812">Transmembrane</keyword>
<name>A0A6I3XBT6_9BURK</name>
<protein>
    <recommendedName>
        <fullName evidence="2">Peptidase M56 domain-containing protein</fullName>
    </recommendedName>
</protein>
<dbReference type="RefSeq" id="WP_155710109.1">
    <property type="nucleotide sequence ID" value="NZ_BMWU01000031.1"/>
</dbReference>
<gene>
    <name evidence="3" type="ORF">GJV26_18405</name>
</gene>
<dbReference type="Proteomes" id="UP000431684">
    <property type="component" value="Unassembled WGS sequence"/>
</dbReference>
<dbReference type="Pfam" id="PF05569">
    <property type="entry name" value="Peptidase_M56"/>
    <property type="match status" value="1"/>
</dbReference>
<dbReference type="OrthoDB" id="15218at2"/>
<evidence type="ECO:0000313" key="4">
    <source>
        <dbReference type="Proteomes" id="UP000431684"/>
    </source>
</evidence>
<dbReference type="EMBL" id="WNWM01000002">
    <property type="protein sequence ID" value="MUI14414.1"/>
    <property type="molecule type" value="Genomic_DNA"/>
</dbReference>
<accession>A0A6I3XBT6</accession>
<dbReference type="PANTHER" id="PTHR34978">
    <property type="entry name" value="POSSIBLE SENSOR-TRANSDUCER PROTEIN BLAR"/>
    <property type="match status" value="1"/>
</dbReference>